<keyword evidence="1" id="KW-1133">Transmembrane helix</keyword>
<keyword evidence="1" id="KW-0812">Transmembrane</keyword>
<reference evidence="2 3" key="1">
    <citation type="submission" date="2020-08" db="EMBL/GenBank/DDBJ databases">
        <title>Genomic Encyclopedia of Type Strains, Phase IV (KMG-IV): sequencing the most valuable type-strain genomes for metagenomic binning, comparative biology and taxonomic classification.</title>
        <authorList>
            <person name="Goeker M."/>
        </authorList>
    </citation>
    <scope>NUCLEOTIDE SEQUENCE [LARGE SCALE GENOMIC DNA]</scope>
    <source>
        <strain evidence="2 3">DSM 100039</strain>
    </source>
</reference>
<evidence type="ECO:0000313" key="3">
    <source>
        <dbReference type="Proteomes" id="UP000556329"/>
    </source>
</evidence>
<feature type="transmembrane region" description="Helical" evidence="1">
    <location>
        <begin position="53"/>
        <end position="76"/>
    </location>
</feature>
<dbReference type="EMBL" id="JACHEF010000032">
    <property type="protein sequence ID" value="MBB6414437.1"/>
    <property type="molecule type" value="Genomic_DNA"/>
</dbReference>
<accession>A0A841PGX9</accession>
<feature type="transmembrane region" description="Helical" evidence="1">
    <location>
        <begin position="7"/>
        <end position="33"/>
    </location>
</feature>
<dbReference type="Proteomes" id="UP000556329">
    <property type="component" value="Unassembled WGS sequence"/>
</dbReference>
<proteinExistence type="predicted"/>
<evidence type="ECO:0000313" key="2">
    <source>
        <dbReference type="EMBL" id="MBB6414437.1"/>
    </source>
</evidence>
<sequence length="77" mass="8079">MFEISNIGILTALAAGAISFLSPCVLPVVPGYISYMIDKPVVGRPYRALDSRLSILLLGTLLAPSVSTVFVTLGAAR</sequence>
<protein>
    <submittedName>
        <fullName evidence="2">Cytochrome c biogenesis protein CcdA</fullName>
    </submittedName>
</protein>
<organism evidence="2 3">
    <name type="scientific">Mesorhizobium sangaii</name>
    <dbReference type="NCBI Taxonomy" id="505389"/>
    <lineage>
        <taxon>Bacteria</taxon>
        <taxon>Pseudomonadati</taxon>
        <taxon>Pseudomonadota</taxon>
        <taxon>Alphaproteobacteria</taxon>
        <taxon>Hyphomicrobiales</taxon>
        <taxon>Phyllobacteriaceae</taxon>
        <taxon>Mesorhizobium</taxon>
    </lineage>
</organism>
<name>A0A841PGX9_9HYPH</name>
<evidence type="ECO:0000256" key="1">
    <source>
        <dbReference type="SAM" id="Phobius"/>
    </source>
</evidence>
<gene>
    <name evidence="2" type="ORF">HNQ71_007147</name>
</gene>
<comment type="caution">
    <text evidence="2">The sequence shown here is derived from an EMBL/GenBank/DDBJ whole genome shotgun (WGS) entry which is preliminary data.</text>
</comment>
<dbReference type="AlphaFoldDB" id="A0A841PGX9"/>
<keyword evidence="3" id="KW-1185">Reference proteome</keyword>
<keyword evidence="1" id="KW-0472">Membrane</keyword>